<keyword evidence="9" id="KW-0472">Membrane</keyword>
<sequence length="659" mass="70868">MRTDPATPEGRWARLLLAPARGLALSALGVAELGALALTVVAAHASFLLHLRFTRLASMRWTRVVTGLQRRLARAWAGVEIPEPYSPAPAPPRPDADGLYRDGTKLHRSARIPRYRQTVRWMVDDDATWRDLAWLLLDSLLGTPLMAVPATLLCAGIALPAGVVPTPAGAWAVVSGVALVAAGLVLGPVTLRQHALAAKRLLAPTGRSRIGGAARAGLRAGRALGRLGAVAAMAVVELAVAALLIVSVVPLHVLGIGWLWWEIVVTPVRELAQLRRRLVTEWTGVAIPEAYLPPPAGPVARPDGLYREGNRLYRSRRRPVQIRRQRWIMSDVASRRELLWLVTDPVLVLGLALPLMVPALLALFALIWPWLWWPIAGLFLRYDPAGPWHRLLAELPPLPGWCHHPLTGIATGLALFAVGISWAPALLRAHNRWARLMLSPAKGTVLAQRVAHLDRTRTVATAAQAAELRRIERDLHDGSQARLLAIGLKLDLIPDLVDTDPEAAKAVAEQAREAAGQAMQELRDLVRGIHPPVLAERGLADAIRALAIDSPLDVGVRVDLPGRLEHPLETAVYFAVSELLTNATKHARANRVDIALSWRAGTLTVTVTDDGRGGADPAGGSGLDGIAHRLAPFDGTFTITSPPGGPTVATATLPVTGWS</sequence>
<keyword evidence="7" id="KW-0067">ATP-binding</keyword>
<dbReference type="GO" id="GO:0000155">
    <property type="term" value="F:phosphorelay sensor kinase activity"/>
    <property type="evidence" value="ECO:0007669"/>
    <property type="project" value="InterPro"/>
</dbReference>
<keyword evidence="5" id="KW-0547">Nucleotide-binding</keyword>
<dbReference type="OrthoDB" id="5241729at2"/>
<keyword evidence="9" id="KW-1133">Transmembrane helix</keyword>
<keyword evidence="6 11" id="KW-0418">Kinase</keyword>
<dbReference type="Pfam" id="PF02518">
    <property type="entry name" value="HATPase_c"/>
    <property type="match status" value="1"/>
</dbReference>
<dbReference type="RefSeq" id="WP_084743101.1">
    <property type="nucleotide sequence ID" value="NZ_FPJG01000006.1"/>
</dbReference>
<dbReference type="CDD" id="cd16917">
    <property type="entry name" value="HATPase_UhpB-NarQ-NarX-like"/>
    <property type="match status" value="1"/>
</dbReference>
<comment type="catalytic activity">
    <reaction evidence="1">
        <text>ATP + protein L-histidine = ADP + protein N-phospho-L-histidine.</text>
        <dbReference type="EC" id="2.7.13.3"/>
    </reaction>
</comment>
<keyword evidence="4" id="KW-0808">Transferase</keyword>
<evidence type="ECO:0000256" key="6">
    <source>
        <dbReference type="ARBA" id="ARBA00022777"/>
    </source>
</evidence>
<dbReference type="GO" id="GO:0005524">
    <property type="term" value="F:ATP binding"/>
    <property type="evidence" value="ECO:0007669"/>
    <property type="project" value="UniProtKB-KW"/>
</dbReference>
<feature type="transmembrane region" description="Helical" evidence="9">
    <location>
        <begin position="23"/>
        <end position="51"/>
    </location>
</feature>
<feature type="domain" description="Histidine kinase/HSP90-like ATPase" evidence="10">
    <location>
        <begin position="567"/>
        <end position="657"/>
    </location>
</feature>
<accession>A0A1K1SWV8</accession>
<keyword evidence="3" id="KW-0597">Phosphoprotein</keyword>
<evidence type="ECO:0000256" key="5">
    <source>
        <dbReference type="ARBA" id="ARBA00022741"/>
    </source>
</evidence>
<dbReference type="EC" id="2.7.13.3" evidence="2"/>
<dbReference type="InterPro" id="IPR050482">
    <property type="entry name" value="Sensor_HK_TwoCompSys"/>
</dbReference>
<evidence type="ECO:0000256" key="2">
    <source>
        <dbReference type="ARBA" id="ARBA00012438"/>
    </source>
</evidence>
<keyword evidence="9" id="KW-0812">Transmembrane</keyword>
<dbReference type="Gene3D" id="3.30.565.10">
    <property type="entry name" value="Histidine kinase-like ATPase, C-terminal domain"/>
    <property type="match status" value="1"/>
</dbReference>
<dbReference type="Pfam" id="PF13796">
    <property type="entry name" value="Sensor"/>
    <property type="match status" value="1"/>
</dbReference>
<evidence type="ECO:0000256" key="7">
    <source>
        <dbReference type="ARBA" id="ARBA00022840"/>
    </source>
</evidence>
<organism evidence="11 12">
    <name type="scientific">Amycolatopsis australiensis</name>
    <dbReference type="NCBI Taxonomy" id="546364"/>
    <lineage>
        <taxon>Bacteria</taxon>
        <taxon>Bacillati</taxon>
        <taxon>Actinomycetota</taxon>
        <taxon>Actinomycetes</taxon>
        <taxon>Pseudonocardiales</taxon>
        <taxon>Pseudonocardiaceae</taxon>
        <taxon>Amycolatopsis</taxon>
    </lineage>
</organism>
<dbReference type="InterPro" id="IPR036890">
    <property type="entry name" value="HATPase_C_sf"/>
</dbReference>
<dbReference type="InterPro" id="IPR003594">
    <property type="entry name" value="HATPase_dom"/>
</dbReference>
<dbReference type="InterPro" id="IPR011712">
    <property type="entry name" value="Sig_transdc_His_kin_sub3_dim/P"/>
</dbReference>
<evidence type="ECO:0000259" key="10">
    <source>
        <dbReference type="SMART" id="SM00387"/>
    </source>
</evidence>
<keyword evidence="12" id="KW-1185">Reference proteome</keyword>
<feature type="transmembrane region" description="Helical" evidence="9">
    <location>
        <begin position="224"/>
        <end position="245"/>
    </location>
</feature>
<dbReference type="GO" id="GO:0046983">
    <property type="term" value="F:protein dimerization activity"/>
    <property type="evidence" value="ECO:0007669"/>
    <property type="project" value="InterPro"/>
</dbReference>
<evidence type="ECO:0000256" key="3">
    <source>
        <dbReference type="ARBA" id="ARBA00022553"/>
    </source>
</evidence>
<evidence type="ECO:0000256" key="4">
    <source>
        <dbReference type="ARBA" id="ARBA00022679"/>
    </source>
</evidence>
<dbReference type="STRING" id="546364.SAMN04489730_6992"/>
<dbReference type="PANTHER" id="PTHR24421">
    <property type="entry name" value="NITRATE/NITRITE SENSOR PROTEIN NARX-RELATED"/>
    <property type="match status" value="1"/>
</dbReference>
<feature type="transmembrane region" description="Helical" evidence="9">
    <location>
        <begin position="406"/>
        <end position="427"/>
    </location>
</feature>
<evidence type="ECO:0000313" key="12">
    <source>
        <dbReference type="Proteomes" id="UP000182740"/>
    </source>
</evidence>
<gene>
    <name evidence="11" type="ORF">SAMN04489730_6992</name>
</gene>
<dbReference type="Gene3D" id="1.20.5.1930">
    <property type="match status" value="1"/>
</dbReference>
<dbReference type="SMART" id="SM00387">
    <property type="entry name" value="HATPase_c"/>
    <property type="match status" value="1"/>
</dbReference>
<feature type="transmembrane region" description="Helical" evidence="9">
    <location>
        <begin position="140"/>
        <end position="163"/>
    </location>
</feature>
<name>A0A1K1SWV8_9PSEU</name>
<dbReference type="Proteomes" id="UP000182740">
    <property type="component" value="Unassembled WGS sequence"/>
</dbReference>
<dbReference type="PANTHER" id="PTHR24421:SF10">
    <property type="entry name" value="NITRATE_NITRITE SENSOR PROTEIN NARQ"/>
    <property type="match status" value="1"/>
</dbReference>
<feature type="transmembrane region" description="Helical" evidence="9">
    <location>
        <begin position="338"/>
        <end position="371"/>
    </location>
</feature>
<feature type="transmembrane region" description="Helical" evidence="9">
    <location>
        <begin position="169"/>
        <end position="191"/>
    </location>
</feature>
<dbReference type="InterPro" id="IPR025828">
    <property type="entry name" value="Put_sensor_dom"/>
</dbReference>
<keyword evidence="8" id="KW-0902">Two-component regulatory system</keyword>
<dbReference type="AlphaFoldDB" id="A0A1K1SWV8"/>
<dbReference type="EMBL" id="FPJG01000006">
    <property type="protein sequence ID" value="SFW88543.1"/>
    <property type="molecule type" value="Genomic_DNA"/>
</dbReference>
<dbReference type="GO" id="GO:0016020">
    <property type="term" value="C:membrane"/>
    <property type="evidence" value="ECO:0007669"/>
    <property type="project" value="InterPro"/>
</dbReference>
<dbReference type="Pfam" id="PF07730">
    <property type="entry name" value="HisKA_3"/>
    <property type="match status" value="1"/>
</dbReference>
<evidence type="ECO:0000256" key="9">
    <source>
        <dbReference type="SAM" id="Phobius"/>
    </source>
</evidence>
<evidence type="ECO:0000256" key="1">
    <source>
        <dbReference type="ARBA" id="ARBA00000085"/>
    </source>
</evidence>
<evidence type="ECO:0000313" key="11">
    <source>
        <dbReference type="EMBL" id="SFW88543.1"/>
    </source>
</evidence>
<protein>
    <recommendedName>
        <fullName evidence="2">histidine kinase</fullName>
        <ecNumber evidence="2">2.7.13.3</ecNumber>
    </recommendedName>
</protein>
<dbReference type="SUPFAM" id="SSF55874">
    <property type="entry name" value="ATPase domain of HSP90 chaperone/DNA topoisomerase II/histidine kinase"/>
    <property type="match status" value="1"/>
</dbReference>
<proteinExistence type="predicted"/>
<feature type="transmembrane region" description="Helical" evidence="9">
    <location>
        <begin position="251"/>
        <end position="268"/>
    </location>
</feature>
<reference evidence="12" key="1">
    <citation type="submission" date="2016-11" db="EMBL/GenBank/DDBJ databases">
        <authorList>
            <person name="Varghese N."/>
            <person name="Submissions S."/>
        </authorList>
    </citation>
    <scope>NUCLEOTIDE SEQUENCE [LARGE SCALE GENOMIC DNA]</scope>
    <source>
        <strain evidence="12">DSM 44671</strain>
    </source>
</reference>
<evidence type="ECO:0000256" key="8">
    <source>
        <dbReference type="ARBA" id="ARBA00023012"/>
    </source>
</evidence>